<gene>
    <name evidence="2" type="ORF">KTH90_07000</name>
</gene>
<name>A0ABS6K5H4_9FIRM</name>
<dbReference type="EMBL" id="JAHQCX010000003">
    <property type="protein sequence ID" value="MBU9725762.1"/>
    <property type="molecule type" value="Genomic_DNA"/>
</dbReference>
<accession>A0ABS6K5H4</accession>
<sequence>MINKSLYGKKKKLPFSINTIITGVIFLVFLTCILYGFGDISSSAKEQQLEIAQKAVERAAIQCYAIEGRYPPDLSYLENHYGIILDTDHFLYHYERFGSNLMPEIKVFELEQGE</sequence>
<proteinExistence type="predicted"/>
<keyword evidence="3" id="KW-1185">Reference proteome</keyword>
<keyword evidence="1" id="KW-0472">Membrane</keyword>
<reference evidence="2 3" key="1">
    <citation type="submission" date="2021-06" db="EMBL/GenBank/DDBJ databases">
        <title>Description of novel taxa of the family Lachnospiraceae.</title>
        <authorList>
            <person name="Chaplin A.V."/>
            <person name="Sokolova S.R."/>
            <person name="Pikina A.P."/>
            <person name="Korzhanova M."/>
            <person name="Belova V."/>
            <person name="Korostin D."/>
            <person name="Efimov B.A."/>
        </authorList>
    </citation>
    <scope>NUCLEOTIDE SEQUENCE [LARGE SCALE GENOMIC DNA]</scope>
    <source>
        <strain evidence="2 3">ASD4241</strain>
    </source>
</reference>
<dbReference type="Proteomes" id="UP001314681">
    <property type="component" value="Unassembled WGS sequence"/>
</dbReference>
<keyword evidence="1" id="KW-1133">Transmembrane helix</keyword>
<evidence type="ECO:0000313" key="2">
    <source>
        <dbReference type="EMBL" id="MBU9725762.1"/>
    </source>
</evidence>
<dbReference type="RefSeq" id="WP_158350419.1">
    <property type="nucleotide sequence ID" value="NZ_JAHQCX010000003.1"/>
</dbReference>
<feature type="transmembrane region" description="Helical" evidence="1">
    <location>
        <begin position="20"/>
        <end position="38"/>
    </location>
</feature>
<organism evidence="2 3">
    <name type="scientific">Diplocloster modestus</name>
    <dbReference type="NCBI Taxonomy" id="2850322"/>
    <lineage>
        <taxon>Bacteria</taxon>
        <taxon>Bacillati</taxon>
        <taxon>Bacillota</taxon>
        <taxon>Clostridia</taxon>
        <taxon>Lachnospirales</taxon>
        <taxon>Lachnospiraceae</taxon>
        <taxon>Diplocloster</taxon>
    </lineage>
</organism>
<evidence type="ECO:0000256" key="1">
    <source>
        <dbReference type="SAM" id="Phobius"/>
    </source>
</evidence>
<comment type="caution">
    <text evidence="2">The sequence shown here is derived from an EMBL/GenBank/DDBJ whole genome shotgun (WGS) entry which is preliminary data.</text>
</comment>
<protein>
    <submittedName>
        <fullName evidence="2">Uncharacterized protein</fullName>
    </submittedName>
</protein>
<evidence type="ECO:0000313" key="3">
    <source>
        <dbReference type="Proteomes" id="UP001314681"/>
    </source>
</evidence>
<keyword evidence="1" id="KW-0812">Transmembrane</keyword>